<dbReference type="AlphaFoldDB" id="A0AA39XYZ0"/>
<dbReference type="Proteomes" id="UP001174936">
    <property type="component" value="Unassembled WGS sequence"/>
</dbReference>
<dbReference type="PANTHER" id="PTHR31642">
    <property type="entry name" value="TRICHOTHECENE 3-O-ACETYLTRANSFERASE"/>
    <property type="match status" value="1"/>
</dbReference>
<reference evidence="2" key="1">
    <citation type="submission" date="2023-06" db="EMBL/GenBank/DDBJ databases">
        <title>Genome-scale phylogeny and comparative genomics of the fungal order Sordariales.</title>
        <authorList>
            <consortium name="Lawrence Berkeley National Laboratory"/>
            <person name="Hensen N."/>
            <person name="Bonometti L."/>
            <person name="Westerberg I."/>
            <person name="Brannstrom I.O."/>
            <person name="Guillou S."/>
            <person name="Cros-Aarteil S."/>
            <person name="Calhoun S."/>
            <person name="Haridas S."/>
            <person name="Kuo A."/>
            <person name="Mondo S."/>
            <person name="Pangilinan J."/>
            <person name="Riley R."/>
            <person name="Labutti K."/>
            <person name="Andreopoulos B."/>
            <person name="Lipzen A."/>
            <person name="Chen C."/>
            <person name="Yanf M."/>
            <person name="Daum C."/>
            <person name="Ng V."/>
            <person name="Clum A."/>
            <person name="Steindorff A."/>
            <person name="Ohm R."/>
            <person name="Martin F."/>
            <person name="Silar P."/>
            <person name="Natvig D."/>
            <person name="Lalanne C."/>
            <person name="Gautier V."/>
            <person name="Ament-Velasquez S.L."/>
            <person name="Kruys A."/>
            <person name="Hutchinson M.I."/>
            <person name="Powell A.J."/>
            <person name="Barry K."/>
            <person name="Miller A.N."/>
            <person name="Grigoriev I.V."/>
            <person name="Debuchy R."/>
            <person name="Gladieux P."/>
            <person name="Thoren M.H."/>
            <person name="Johannesson H."/>
        </authorList>
    </citation>
    <scope>NUCLEOTIDE SEQUENCE</scope>
    <source>
        <strain evidence="2">SMH2532-1</strain>
    </source>
</reference>
<dbReference type="Gene3D" id="3.30.559.10">
    <property type="entry name" value="Chloramphenicol acetyltransferase-like domain"/>
    <property type="match status" value="2"/>
</dbReference>
<dbReference type="InterPro" id="IPR050317">
    <property type="entry name" value="Plant_Fungal_Acyltransferase"/>
</dbReference>
<dbReference type="InterPro" id="IPR023213">
    <property type="entry name" value="CAT-like_dom_sf"/>
</dbReference>
<evidence type="ECO:0000313" key="3">
    <source>
        <dbReference type="Proteomes" id="UP001174936"/>
    </source>
</evidence>
<evidence type="ECO:0000313" key="2">
    <source>
        <dbReference type="EMBL" id="KAK0642898.1"/>
    </source>
</evidence>
<name>A0AA39XYZ0_9PEZI</name>
<keyword evidence="3" id="KW-1185">Reference proteome</keyword>
<comment type="caution">
    <text evidence="2">The sequence shown here is derived from an EMBL/GenBank/DDBJ whole genome shotgun (WGS) entry which is preliminary data.</text>
</comment>
<protein>
    <recommendedName>
        <fullName evidence="4">Trichothecene 3-O-acetyltransferase</fullName>
    </recommendedName>
</protein>
<dbReference type="GO" id="GO:0044550">
    <property type="term" value="P:secondary metabolite biosynthetic process"/>
    <property type="evidence" value="ECO:0007669"/>
    <property type="project" value="TreeGrafter"/>
</dbReference>
<evidence type="ECO:0000256" key="1">
    <source>
        <dbReference type="ARBA" id="ARBA00022679"/>
    </source>
</evidence>
<gene>
    <name evidence="2" type="ORF">B0T16DRAFT_511917</name>
</gene>
<sequence>MDKAQWMASLTEVMPLTPLDFTAPQGYIPIIFGFPFQGSPEDAISHLERRLARALYQWPCLAGQFIAGGRGVSPKLIYSRSVLTNLDVFPVEVFDAQTLLRPTFPWTFEQLKEEHGPAIAMDKDILCLLPPIVPGPGEGCHPVTLRVNFIEGGILLGLSLHHGIMDGAGVAQFLEYLGGSAQTVNLDFMTDYNFDASHDPTPNPSAPLPAATCKILAIPASRISSLRKEVLELLRASLDENAFVSTTDIVCALTWIFITRARSSRLEPNQVSHFAAAVNIRNKLEDGMEPPMGTDYLGNAFIRVLANSTVGELTGDTDAPVSESDLVMLVADAAYRIRTAIQTLDDPAQVRRHIAIAGAAEHPPSVDLAVRRAIDRGVAGVDASSWIGLGADVNFRIPGTGNGGKPAFVRRAYSPFPGAMSLMPRSGGTRGDANWEIWLALREDDMERLMGQEEMGRFLC</sequence>
<keyword evidence="1" id="KW-0808">Transferase</keyword>
<proteinExistence type="predicted"/>
<accession>A0AA39XYZ0</accession>
<evidence type="ECO:0008006" key="4">
    <source>
        <dbReference type="Google" id="ProtNLM"/>
    </source>
</evidence>
<dbReference type="Pfam" id="PF02458">
    <property type="entry name" value="Transferase"/>
    <property type="match status" value="1"/>
</dbReference>
<dbReference type="EMBL" id="JAULSV010000005">
    <property type="protein sequence ID" value="KAK0642898.1"/>
    <property type="molecule type" value="Genomic_DNA"/>
</dbReference>
<dbReference type="PANTHER" id="PTHR31642:SF310">
    <property type="entry name" value="FATTY ALCOHOL:CAFFEOYL-COA ACYLTRANSFERASE"/>
    <property type="match status" value="1"/>
</dbReference>
<organism evidence="2 3">
    <name type="scientific">Cercophora newfieldiana</name>
    <dbReference type="NCBI Taxonomy" id="92897"/>
    <lineage>
        <taxon>Eukaryota</taxon>
        <taxon>Fungi</taxon>
        <taxon>Dikarya</taxon>
        <taxon>Ascomycota</taxon>
        <taxon>Pezizomycotina</taxon>
        <taxon>Sordariomycetes</taxon>
        <taxon>Sordariomycetidae</taxon>
        <taxon>Sordariales</taxon>
        <taxon>Lasiosphaeriaceae</taxon>
        <taxon>Cercophora</taxon>
    </lineage>
</organism>
<dbReference type="GO" id="GO:0016747">
    <property type="term" value="F:acyltransferase activity, transferring groups other than amino-acyl groups"/>
    <property type="evidence" value="ECO:0007669"/>
    <property type="project" value="TreeGrafter"/>
</dbReference>